<organism evidence="4 5">
    <name type="scientific">Thermodesulforhabdus norvegica</name>
    <dbReference type="NCBI Taxonomy" id="39841"/>
    <lineage>
        <taxon>Bacteria</taxon>
        <taxon>Pseudomonadati</taxon>
        <taxon>Thermodesulfobacteriota</taxon>
        <taxon>Syntrophobacteria</taxon>
        <taxon>Syntrophobacterales</taxon>
        <taxon>Thermodesulforhabdaceae</taxon>
        <taxon>Thermodesulforhabdus</taxon>
    </lineage>
</organism>
<dbReference type="Proteomes" id="UP000199611">
    <property type="component" value="Unassembled WGS sequence"/>
</dbReference>
<dbReference type="EMBL" id="FOUU01000006">
    <property type="protein sequence ID" value="SFM91100.1"/>
    <property type="molecule type" value="Genomic_DNA"/>
</dbReference>
<dbReference type="PROSITE" id="PS00455">
    <property type="entry name" value="AMP_BINDING"/>
    <property type="match status" value="1"/>
</dbReference>
<dbReference type="PANTHER" id="PTHR43352:SF1">
    <property type="entry name" value="ANTHRANILATE--COA LIGASE"/>
    <property type="match status" value="1"/>
</dbReference>
<dbReference type="SUPFAM" id="SSF56801">
    <property type="entry name" value="Acetyl-CoA synthetase-like"/>
    <property type="match status" value="1"/>
</dbReference>
<feature type="domain" description="AMP-dependent synthetase/ligase" evidence="2">
    <location>
        <begin position="41"/>
        <end position="398"/>
    </location>
</feature>
<dbReference type="InterPro" id="IPR020845">
    <property type="entry name" value="AMP-binding_CS"/>
</dbReference>
<dbReference type="OrthoDB" id="9799237at2"/>
<dbReference type="PANTHER" id="PTHR43352">
    <property type="entry name" value="ACETYL-COA SYNTHETASE"/>
    <property type="match status" value="1"/>
</dbReference>
<keyword evidence="1 4" id="KW-0436">Ligase</keyword>
<dbReference type="InterPro" id="IPR045851">
    <property type="entry name" value="AMP-bd_C_sf"/>
</dbReference>
<dbReference type="Gene3D" id="3.40.50.12780">
    <property type="entry name" value="N-terminal domain of ligase-like"/>
    <property type="match status" value="1"/>
</dbReference>
<dbReference type="RefSeq" id="WP_093395346.1">
    <property type="nucleotide sequence ID" value="NZ_FOUU01000006.1"/>
</dbReference>
<dbReference type="AlphaFoldDB" id="A0A1I4UQT8"/>
<gene>
    <name evidence="4" type="ORF">SAMN05660836_01926</name>
</gene>
<keyword evidence="5" id="KW-1185">Reference proteome</keyword>
<accession>A0A1I4UQT8</accession>
<dbReference type="Gene3D" id="3.30.300.30">
    <property type="match status" value="1"/>
</dbReference>
<evidence type="ECO:0000259" key="2">
    <source>
        <dbReference type="Pfam" id="PF00501"/>
    </source>
</evidence>
<feature type="domain" description="AMP-binding enzyme C-terminal" evidence="3">
    <location>
        <begin position="460"/>
        <end position="538"/>
    </location>
</feature>
<dbReference type="STRING" id="39841.SAMN05660836_01926"/>
<dbReference type="Pfam" id="PF00501">
    <property type="entry name" value="AMP-binding"/>
    <property type="match status" value="1"/>
</dbReference>
<reference evidence="4 5" key="1">
    <citation type="submission" date="2016-10" db="EMBL/GenBank/DDBJ databases">
        <authorList>
            <person name="de Groot N.N."/>
        </authorList>
    </citation>
    <scope>NUCLEOTIDE SEQUENCE [LARGE SCALE GENOMIC DNA]</scope>
    <source>
        <strain evidence="4 5">DSM 9990</strain>
    </source>
</reference>
<dbReference type="GO" id="GO:0044550">
    <property type="term" value="P:secondary metabolite biosynthetic process"/>
    <property type="evidence" value="ECO:0007669"/>
    <property type="project" value="TreeGrafter"/>
</dbReference>
<sequence length="546" mass="60305">MAKIPENYLPPRELWPEYTTPEEFKDMPERLNIAQEFLDKHVAEGRGDNLAICFMDQRITYGELQKMVNRFANALREMGIEPQDRVGLRVVNSPPALVAIYGIFKVGAIPVPTSPLWSKEEVAFVVNNAEMKAFIVNEPLMGEVEKAKDGFAQDTKIIVVGGNPADVEAKGYLSYEKMIEKQSDSCEPEMVNKDDIGVILYTSGTTGPPKGCVHFVREIFIESHIVGDYVWKLQPGDVLGGAAPVSFAAGFGTFGLIPFAKGAAISLIPKFSPQDMLELIEKHGITVLTGLPTAYRALMKFPDFKKYDLSKVRMCTSGGDALGVETFNQWLELTGKPIWEGLGGTEMLHLVTSNTMGDKPVPGSIGKPLPGFEVEVITPEGNPAKPGEVGSFCVKGPTGTVYWKPYADDERLLKSQKKGVKDGWNLLGDAVYRNEDGYLFFVAREDDMIKSSGYRISPAEVEEVIAKYEAVADVGVVGIPDPEKGQITKACIVLKPGYEPSEEMKEKILNFCREHIAIYKLPRVIEFMDSLPRTPTGKLLRRKLRG</sequence>
<dbReference type="InterPro" id="IPR042099">
    <property type="entry name" value="ANL_N_sf"/>
</dbReference>
<evidence type="ECO:0000313" key="4">
    <source>
        <dbReference type="EMBL" id="SFM91100.1"/>
    </source>
</evidence>
<protein>
    <submittedName>
        <fullName evidence="4">2-aminobenzoate-CoA ligase</fullName>
    </submittedName>
</protein>
<proteinExistence type="predicted"/>
<evidence type="ECO:0000259" key="3">
    <source>
        <dbReference type="Pfam" id="PF13193"/>
    </source>
</evidence>
<evidence type="ECO:0000313" key="5">
    <source>
        <dbReference type="Proteomes" id="UP000199611"/>
    </source>
</evidence>
<name>A0A1I4UQT8_9BACT</name>
<evidence type="ECO:0000256" key="1">
    <source>
        <dbReference type="ARBA" id="ARBA00022598"/>
    </source>
</evidence>
<dbReference type="InterPro" id="IPR025110">
    <property type="entry name" value="AMP-bd_C"/>
</dbReference>
<dbReference type="GO" id="GO:0016878">
    <property type="term" value="F:acid-thiol ligase activity"/>
    <property type="evidence" value="ECO:0007669"/>
    <property type="project" value="TreeGrafter"/>
</dbReference>
<dbReference type="InterPro" id="IPR000873">
    <property type="entry name" value="AMP-dep_synth/lig_dom"/>
</dbReference>
<dbReference type="Pfam" id="PF13193">
    <property type="entry name" value="AMP-binding_C"/>
    <property type="match status" value="1"/>
</dbReference>